<dbReference type="NCBIfam" id="TIGR02071">
    <property type="entry name" value="PBP_1b"/>
    <property type="match status" value="1"/>
</dbReference>
<evidence type="ECO:0000256" key="10">
    <source>
        <dbReference type="ARBA" id="ARBA00022676"/>
    </source>
</evidence>
<evidence type="ECO:0000256" key="7">
    <source>
        <dbReference type="ARBA" id="ARBA00022475"/>
    </source>
</evidence>
<comment type="catalytic activity">
    <reaction evidence="21">
        <text>[GlcNAc-(1-&gt;4)-Mur2Ac(oyl-L-Ala-gamma-D-Glu-L-Lys-D-Ala-D-Ala)](n)-di-trans,octa-cis-undecaprenyl diphosphate + beta-D-GlcNAc-(1-&gt;4)-Mur2Ac(oyl-L-Ala-gamma-D-Glu-L-Lys-D-Ala-D-Ala)-di-trans,octa-cis-undecaprenyl diphosphate = [GlcNAc-(1-&gt;4)-Mur2Ac(oyl-L-Ala-gamma-D-Glu-L-Lys-D-Ala-D-Ala)](n+1)-di-trans,octa-cis-undecaprenyl diphosphate + di-trans,octa-cis-undecaprenyl diphosphate + H(+)</text>
        <dbReference type="Rhea" id="RHEA:23708"/>
        <dbReference type="Rhea" id="RHEA-COMP:9602"/>
        <dbReference type="Rhea" id="RHEA-COMP:9603"/>
        <dbReference type="ChEBI" id="CHEBI:15378"/>
        <dbReference type="ChEBI" id="CHEBI:58405"/>
        <dbReference type="ChEBI" id="CHEBI:60033"/>
        <dbReference type="ChEBI" id="CHEBI:78435"/>
        <dbReference type="EC" id="2.4.99.28"/>
    </reaction>
</comment>
<dbReference type="GO" id="GO:0008360">
    <property type="term" value="P:regulation of cell shape"/>
    <property type="evidence" value="ECO:0007669"/>
    <property type="project" value="UniProtKB-UniRule"/>
</dbReference>
<dbReference type="SUPFAM" id="SSF56601">
    <property type="entry name" value="beta-lactamase/transpeptidase-like"/>
    <property type="match status" value="1"/>
</dbReference>
<dbReference type="NCBIfam" id="TIGR02074">
    <property type="entry name" value="PBP_1a_fam"/>
    <property type="match status" value="1"/>
</dbReference>
<dbReference type="SUPFAM" id="SSF53955">
    <property type="entry name" value="Lysozyme-like"/>
    <property type="match status" value="1"/>
</dbReference>
<evidence type="ECO:0000313" key="30">
    <source>
        <dbReference type="EMBL" id="ELA08325.1"/>
    </source>
</evidence>
<evidence type="ECO:0000256" key="25">
    <source>
        <dbReference type="SAM" id="MobiDB-lite"/>
    </source>
</evidence>
<dbReference type="PATRIC" id="fig|1230338.3.peg.1527"/>
<evidence type="ECO:0000256" key="21">
    <source>
        <dbReference type="ARBA" id="ARBA00049902"/>
    </source>
</evidence>
<dbReference type="EMBL" id="ANIN01000002">
    <property type="protein sequence ID" value="ELA08325.1"/>
    <property type="molecule type" value="Genomic_DNA"/>
</dbReference>
<dbReference type="GO" id="GO:0046677">
    <property type="term" value="P:response to antibiotic"/>
    <property type="evidence" value="ECO:0007669"/>
    <property type="project" value="UniProtKB-UniRule"/>
</dbReference>
<keyword evidence="12" id="KW-0378">Hydrolase</keyword>
<feature type="active site" description="Proton donor; for transglycosylase activity" evidence="24">
    <location>
        <position position="195"/>
    </location>
</feature>
<dbReference type="GO" id="GO:0009252">
    <property type="term" value="P:peptidoglycan biosynthetic process"/>
    <property type="evidence" value="ECO:0007669"/>
    <property type="project" value="UniProtKB-UniRule"/>
</dbReference>
<evidence type="ECO:0000256" key="5">
    <source>
        <dbReference type="ARBA" id="ARBA00007739"/>
    </source>
</evidence>
<dbReference type="GO" id="GO:0008658">
    <property type="term" value="F:penicillin binding"/>
    <property type="evidence" value="ECO:0007669"/>
    <property type="project" value="UniProtKB-UniRule"/>
</dbReference>
<name>L2F5Z7_9GAMM</name>
<dbReference type="InterPro" id="IPR001460">
    <property type="entry name" value="PCN-bd_Tpept"/>
</dbReference>
<dbReference type="GO" id="GO:0009274">
    <property type="term" value="C:peptidoglycan-based cell wall"/>
    <property type="evidence" value="ECO:0007669"/>
    <property type="project" value="UniProtKB-UniRule"/>
</dbReference>
<dbReference type="eggNOG" id="COG0744">
    <property type="taxonomic scope" value="Bacteria"/>
</dbReference>
<dbReference type="PANTHER" id="PTHR32282:SF11">
    <property type="entry name" value="PENICILLIN-BINDING PROTEIN 1B"/>
    <property type="match status" value="1"/>
</dbReference>
<evidence type="ECO:0000256" key="2">
    <source>
        <dbReference type="ARBA" id="ARBA00004236"/>
    </source>
</evidence>
<evidence type="ECO:0000256" key="24">
    <source>
        <dbReference type="PIRSR" id="PIRSR002799-1"/>
    </source>
</evidence>
<dbReference type="InterPro" id="IPR028166">
    <property type="entry name" value="UB2H"/>
</dbReference>
<dbReference type="RefSeq" id="WP_009501878.1">
    <property type="nucleotide sequence ID" value="NZ_ANIN01000002.1"/>
</dbReference>
<evidence type="ECO:0000256" key="9">
    <source>
        <dbReference type="ARBA" id="ARBA00022670"/>
    </source>
</evidence>
<evidence type="ECO:0000256" key="18">
    <source>
        <dbReference type="ARBA" id="ARBA00023316"/>
    </source>
</evidence>
<evidence type="ECO:0000256" key="15">
    <source>
        <dbReference type="ARBA" id="ARBA00023136"/>
    </source>
</evidence>
<evidence type="ECO:0000256" key="20">
    <source>
        <dbReference type="ARBA" id="ARBA00034000"/>
    </source>
</evidence>
<feature type="active site" description="Acyl-ester intermediate; for transpeptidase activity" evidence="24">
    <location>
        <position position="473"/>
    </location>
</feature>
<evidence type="ECO:0000256" key="16">
    <source>
        <dbReference type="ARBA" id="ARBA00023251"/>
    </source>
</evidence>
<evidence type="ECO:0000256" key="8">
    <source>
        <dbReference type="ARBA" id="ARBA00022645"/>
    </source>
</evidence>
<comment type="caution">
    <text evidence="30">The sequence shown here is derived from an EMBL/GenBank/DDBJ whole genome shotgun (WGS) entry which is preliminary data.</text>
</comment>
<comment type="function">
    <text evidence="1 23">Cell wall formation. Synthesis of cross-linked peptidoglycan from the lipid intermediates. The enzyme has a penicillin-insensitive transglycosylase N-terminal domain (formation of linear glycan strands) and a penicillin-sensitive transpeptidase C-terminal domain (cross-linking of the peptide subunits).</text>
</comment>
<evidence type="ECO:0000256" key="23">
    <source>
        <dbReference type="PIRNR" id="PIRNR002799"/>
    </source>
</evidence>
<dbReference type="InterPro" id="IPR012338">
    <property type="entry name" value="Beta-lactam/transpept-like"/>
</dbReference>
<accession>L2F5Z7</accession>
<evidence type="ECO:0000256" key="13">
    <source>
        <dbReference type="ARBA" id="ARBA00022960"/>
    </source>
</evidence>
<keyword evidence="31" id="KW-1185">Reference proteome</keyword>
<evidence type="ECO:0000256" key="4">
    <source>
        <dbReference type="ARBA" id="ARBA00007090"/>
    </source>
</evidence>
<comment type="pathway">
    <text evidence="3 23">Cell wall biogenesis; peptidoglycan biosynthesis.</text>
</comment>
<gene>
    <name evidence="30" type="ORF">MOMA_07176</name>
</gene>
<dbReference type="GO" id="GO:0071555">
    <property type="term" value="P:cell wall organization"/>
    <property type="evidence" value="ECO:0007669"/>
    <property type="project" value="UniProtKB-UniRule"/>
</dbReference>
<dbReference type="STRING" id="1230338.MOMA_07176"/>
<evidence type="ECO:0000256" key="26">
    <source>
        <dbReference type="SAM" id="Phobius"/>
    </source>
</evidence>
<keyword evidence="15 26" id="KW-0472">Membrane</keyword>
<dbReference type="GO" id="GO:0008955">
    <property type="term" value="F:peptidoglycan glycosyltransferase activity"/>
    <property type="evidence" value="ECO:0007669"/>
    <property type="project" value="UniProtKB-UniRule"/>
</dbReference>
<dbReference type="PANTHER" id="PTHR32282">
    <property type="entry name" value="BINDING PROTEIN TRANSPEPTIDASE, PUTATIVE-RELATED"/>
    <property type="match status" value="1"/>
</dbReference>
<comment type="catalytic activity">
    <reaction evidence="20">
        <text>Preferential cleavage: (Ac)2-L-Lys-D-Ala-|-D-Ala. Also transpeptidation of peptidyl-alanyl moieties that are N-acyl substituents of D-alanine.</text>
        <dbReference type="EC" id="3.4.16.4"/>
    </reaction>
</comment>
<sequence length="828" mass="92467">MKLTIFTSPKHAQNRQIKPFESGSFVLSFIFVVIILISLIVLAVYLIKQDRVITQKFEGKRWNLPAKVYSQSLDLQQNSPLTTDELENWLGWLNYQASDDYKSVGTYQKKGNTYYIHTRKFNFSNKDVEPKQIIKLQISNDKIVNLQSTERNESGKIRLEPILIGGIYPDNNEDRIVMQLDQIPKALIDALIATEDRGFFEHHGVSIRGTTRAIYSNLSGGARQGGSTITQQLIKNFYLNSDRTLKRKANEAIMALLLERHYSKQKILQTYINEITLGQNGNHSINGFGLASQFYFNRPLAELRLDQMALLVGLAKGPTQYNPIRYPKLALQRRNVVLNNMLIMGKIDQKTYDTSSQMPLDVVKKPSIGQSRFPDYLDIVKRELNKSYDADDLKNEGLRIFTSFNPNVQQAADKAVDQSLKQLKKSNPKRLSQLQSALVSANPQNGELLAVVGSGSEFTGFNRAVDAKRQVGSLLKPMIYLTGFEQGKYNLASGVDDSAINISQGKKRWSPSNYGGGSHGIVPLTTALANSYNQAAVRVGMSVGVSNIITNLQRMGVQKEIPNYPATLLGAVDLSPMDMLAVYQVLATGGIKHNIHTIRGVVDNEGRVIQGANFQKHQVINPVAAYLTNYAMQKVVSNGTAKAALTLGENLKLAGKTGTTNDYRDAWFAGYSGNYVSVVWVGLDNNQTTGLSGANGALPIWINFMRRLKPTPVQLPEPANIQWQWLENATGELSHQDCPNAIRVPIDTRYSPQNLSSCANDIHLGQQEAQLAEQQQLDMQELYDNEQQRLNHLNNPESDTPSDTHNNHENNQNRTNTLADEILQLDSR</sequence>
<feature type="region of interest" description="Disordered" evidence="25">
    <location>
        <begin position="791"/>
        <end position="828"/>
    </location>
</feature>
<evidence type="ECO:0000313" key="31">
    <source>
        <dbReference type="Proteomes" id="UP000023795"/>
    </source>
</evidence>
<keyword evidence="9" id="KW-0645">Protease</keyword>
<keyword evidence="10 23" id="KW-0328">Glycosyltransferase</keyword>
<organism evidence="30 31">
    <name type="scientific">Moraxella macacae 0408225</name>
    <dbReference type="NCBI Taxonomy" id="1230338"/>
    <lineage>
        <taxon>Bacteria</taxon>
        <taxon>Pseudomonadati</taxon>
        <taxon>Pseudomonadota</taxon>
        <taxon>Gammaproteobacteria</taxon>
        <taxon>Moraxellales</taxon>
        <taxon>Moraxellaceae</taxon>
        <taxon>Moraxella</taxon>
    </lineage>
</organism>
<evidence type="ECO:0000256" key="14">
    <source>
        <dbReference type="ARBA" id="ARBA00022984"/>
    </source>
</evidence>
<feature type="domain" description="Bifunctional transglycosylase second" evidence="29">
    <location>
        <begin position="75"/>
        <end position="154"/>
    </location>
</feature>
<feature type="domain" description="Glycosyl transferase family 51" evidence="28">
    <location>
        <begin position="171"/>
        <end position="341"/>
    </location>
</feature>
<dbReference type="Pfam" id="PF14814">
    <property type="entry name" value="UB2H"/>
    <property type="match status" value="1"/>
</dbReference>
<keyword evidence="16" id="KW-0046">Antibiotic resistance</keyword>
<dbReference type="InterPro" id="IPR050396">
    <property type="entry name" value="Glycosyltr_51/Transpeptidase"/>
</dbReference>
<evidence type="ECO:0000259" key="28">
    <source>
        <dbReference type="Pfam" id="PF00912"/>
    </source>
</evidence>
<comment type="similarity">
    <text evidence="5 23">In the N-terminal section; belongs to the glycosyltransferase 51 family.</text>
</comment>
<keyword evidence="13 23" id="KW-0133">Cell shape</keyword>
<keyword evidence="7" id="KW-1003">Cell membrane</keyword>
<dbReference type="GO" id="GO:0030288">
    <property type="term" value="C:outer membrane-bounded periplasmic space"/>
    <property type="evidence" value="ECO:0007669"/>
    <property type="project" value="TreeGrafter"/>
</dbReference>
<keyword evidence="18 23" id="KW-0961">Cell wall biogenesis/degradation</keyword>
<dbReference type="AlphaFoldDB" id="L2F5Z7"/>
<dbReference type="Gene3D" id="1.10.3810.10">
    <property type="entry name" value="Biosynthetic peptidoglycan transglycosylase-like"/>
    <property type="match status" value="1"/>
</dbReference>
<dbReference type="InterPro" id="IPR023346">
    <property type="entry name" value="Lysozyme-like_dom_sf"/>
</dbReference>
<protein>
    <recommendedName>
        <fullName evidence="6 22">Penicillin-binding protein 1B</fullName>
        <shortName evidence="23">PBP-1b</shortName>
        <shortName evidence="23">PBP1b</shortName>
    </recommendedName>
    <alternativeName>
        <fullName evidence="19 23">Murein polymerase</fullName>
    </alternativeName>
</protein>
<dbReference type="OrthoDB" id="9766909at2"/>
<keyword evidence="8" id="KW-0121">Carboxypeptidase</keyword>
<evidence type="ECO:0000256" key="11">
    <source>
        <dbReference type="ARBA" id="ARBA00022679"/>
    </source>
</evidence>
<dbReference type="InterPro" id="IPR001264">
    <property type="entry name" value="Glyco_trans_51"/>
</dbReference>
<dbReference type="GO" id="GO:0005886">
    <property type="term" value="C:plasma membrane"/>
    <property type="evidence" value="ECO:0007669"/>
    <property type="project" value="UniProtKB-SubCell"/>
</dbReference>
<evidence type="ECO:0000256" key="6">
    <source>
        <dbReference type="ARBA" id="ARBA00018637"/>
    </source>
</evidence>
<feature type="domain" description="Penicillin-binding protein transpeptidase" evidence="27">
    <location>
        <begin position="439"/>
        <end position="690"/>
    </location>
</feature>
<evidence type="ECO:0000259" key="29">
    <source>
        <dbReference type="Pfam" id="PF14814"/>
    </source>
</evidence>
<keyword evidence="26" id="KW-1133">Transmembrane helix</keyword>
<evidence type="ECO:0000256" key="1">
    <source>
        <dbReference type="ARBA" id="ARBA00002624"/>
    </source>
</evidence>
<evidence type="ECO:0000256" key="12">
    <source>
        <dbReference type="ARBA" id="ARBA00022801"/>
    </source>
</evidence>
<dbReference type="Pfam" id="PF00905">
    <property type="entry name" value="Transpeptidase"/>
    <property type="match status" value="1"/>
</dbReference>
<dbReference type="Gene3D" id="3.40.710.10">
    <property type="entry name" value="DD-peptidase/beta-lactamase superfamily"/>
    <property type="match status" value="1"/>
</dbReference>
<evidence type="ECO:0000259" key="27">
    <source>
        <dbReference type="Pfam" id="PF00905"/>
    </source>
</evidence>
<dbReference type="Gene3D" id="3.30.2060.10">
    <property type="entry name" value="Penicillin-binding protein 1b domain"/>
    <property type="match status" value="1"/>
</dbReference>
<feature type="transmembrane region" description="Helical" evidence="26">
    <location>
        <begin position="25"/>
        <end position="47"/>
    </location>
</feature>
<evidence type="ECO:0000256" key="22">
    <source>
        <dbReference type="NCBIfam" id="TIGR02071"/>
    </source>
</evidence>
<evidence type="ECO:0000256" key="17">
    <source>
        <dbReference type="ARBA" id="ARBA00023268"/>
    </source>
</evidence>
<evidence type="ECO:0000256" key="3">
    <source>
        <dbReference type="ARBA" id="ARBA00004752"/>
    </source>
</evidence>
<comment type="subcellular location">
    <subcellularLocation>
        <location evidence="2">Cell membrane</location>
    </subcellularLocation>
</comment>
<dbReference type="UniPathway" id="UPA00219"/>
<feature type="compositionally biased region" description="Polar residues" evidence="25">
    <location>
        <begin position="791"/>
        <end position="803"/>
    </location>
</feature>
<dbReference type="Proteomes" id="UP000023795">
    <property type="component" value="Unassembled WGS sequence"/>
</dbReference>
<proteinExistence type="inferred from homology"/>
<keyword evidence="14 23" id="KW-0573">Peptidoglycan synthesis</keyword>
<dbReference type="InterPro" id="IPR011813">
    <property type="entry name" value="PBP_1b"/>
</dbReference>
<dbReference type="InterPro" id="IPR036950">
    <property type="entry name" value="PBP_transglycosylase"/>
</dbReference>
<dbReference type="Pfam" id="PF00912">
    <property type="entry name" value="Transgly"/>
    <property type="match status" value="1"/>
</dbReference>
<keyword evidence="11 23" id="KW-0808">Transferase</keyword>
<dbReference type="GO" id="GO:0009002">
    <property type="term" value="F:serine-type D-Ala-D-Ala carboxypeptidase activity"/>
    <property type="evidence" value="ECO:0007669"/>
    <property type="project" value="UniProtKB-EC"/>
</dbReference>
<evidence type="ECO:0000256" key="19">
    <source>
        <dbReference type="ARBA" id="ARBA00032454"/>
    </source>
</evidence>
<keyword evidence="26" id="KW-0812">Transmembrane</keyword>
<reference evidence="30 31" key="1">
    <citation type="journal article" date="2013" name="Genome Announc.">
        <title>Genome Sequence of Moraxella macacae 0408225, a Novel Bacterial Species Isolated from a Cynomolgus Macaque with Epistaxis.</title>
        <authorList>
            <person name="Ladner J.T."/>
            <person name="Whitehouse C.A."/>
            <person name="Koroleva G.I."/>
            <person name="Palacios G.F."/>
        </authorList>
    </citation>
    <scope>NUCLEOTIDE SEQUENCE [LARGE SCALE GENOMIC DNA]</scope>
    <source>
        <strain evidence="30 31">0408225</strain>
    </source>
</reference>
<keyword evidence="17" id="KW-0511">Multifunctional enzyme</keyword>
<comment type="similarity">
    <text evidence="4 23">In the C-terminal section; belongs to the transpeptidase family.</text>
</comment>
<dbReference type="PIRSF" id="PIRSF002799">
    <property type="entry name" value="PBP_1b"/>
    <property type="match status" value="1"/>
</dbReference>
<dbReference type="GO" id="GO:0006508">
    <property type="term" value="P:proteolysis"/>
    <property type="evidence" value="ECO:0007669"/>
    <property type="project" value="UniProtKB-KW"/>
</dbReference>